<evidence type="ECO:0000256" key="1">
    <source>
        <dbReference type="SAM" id="SignalP"/>
    </source>
</evidence>
<name>I2G7E1_9PEZI</name>
<accession>I2G7E1</accession>
<dbReference type="AlphaFoldDB" id="I2G7E1"/>
<reference evidence="2" key="2">
    <citation type="submission" date="2012-01" db="EMBL/GenBank/DDBJ databases">
        <authorList>
            <person name="Kleemann D."/>
        </authorList>
    </citation>
    <scope>NUCLEOTIDE SEQUENCE</scope>
    <source>
        <strain evidence="2">IMI349063A</strain>
        <tissue evidence="2">Infected leaf material</tissue>
    </source>
</reference>
<proteinExistence type="evidence at transcript level"/>
<evidence type="ECO:0000313" key="2">
    <source>
        <dbReference type="EMBL" id="CCF70943.1"/>
    </source>
</evidence>
<protein>
    <submittedName>
        <fullName evidence="2">EC61 protein</fullName>
    </submittedName>
</protein>
<reference evidence="2" key="1">
    <citation type="journal article" date="2012" name="PLoS Pathog.">
        <title>Sequential delivery of host-induced virulence effectors by appressoria and intracellular hyphae of the phytopathogen Colletotrichum higginsianum.</title>
        <authorList>
            <person name="Kleemann J."/>
            <person name="Rincon-Rivera L.J."/>
            <person name="Takahara H."/>
            <person name="Neumann U."/>
            <person name="van Themaat E.V.L."/>
            <person name="van der Does H.C."/>
            <person name="Hacquard S."/>
            <person name="Stueber K."/>
            <person name="Will I."/>
            <person name="Schmalenbach W."/>
            <person name="Schmelzer E."/>
            <person name="O'Connell R."/>
        </authorList>
    </citation>
    <scope>NUCLEOTIDE SEQUENCE</scope>
    <source>
        <strain evidence="2">IMI349063A</strain>
        <tissue evidence="2">Infected leaf material</tissue>
    </source>
</reference>
<sequence>MKLTLLALATLMVSAPASPITYPNSSPPAAHDPWVLPGVDGMAGFPILTTPTKTVVDEHEEACLTMCDASLPRFHPQVRRCKLDCGAASQRRRRDRQQAEEGAVDHMNCRCWIRDRFILDASVVPEGRATSCQSTLGIA</sequence>
<organism evidence="2">
    <name type="scientific">Colletotrichum higginsianum</name>
    <dbReference type="NCBI Taxonomy" id="80884"/>
    <lineage>
        <taxon>Eukaryota</taxon>
        <taxon>Fungi</taxon>
        <taxon>Dikarya</taxon>
        <taxon>Ascomycota</taxon>
        <taxon>Pezizomycotina</taxon>
        <taxon>Sordariomycetes</taxon>
        <taxon>Hypocreomycetidae</taxon>
        <taxon>Glomerellales</taxon>
        <taxon>Glomerellaceae</taxon>
        <taxon>Colletotrichum</taxon>
        <taxon>Colletotrichum destructivum species complex</taxon>
    </lineage>
</organism>
<gene>
    <name evidence="2" type="primary">EC61</name>
</gene>
<keyword evidence="1" id="KW-0732">Signal</keyword>
<dbReference type="EMBL" id="HE651224">
    <property type="protein sequence ID" value="CCF70943.1"/>
    <property type="molecule type" value="mRNA"/>
</dbReference>
<feature type="chain" id="PRO_5003659576" evidence="1">
    <location>
        <begin position="18"/>
        <end position="139"/>
    </location>
</feature>
<feature type="signal peptide" evidence="1">
    <location>
        <begin position="1"/>
        <end position="17"/>
    </location>
</feature>